<proteinExistence type="predicted"/>
<keyword evidence="5" id="KW-1185">Reference proteome</keyword>
<dbReference type="PIRSF" id="PIRSF005965">
    <property type="entry name" value="Chor_mut_AroH"/>
    <property type="match status" value="1"/>
</dbReference>
<dbReference type="GO" id="GO:0009073">
    <property type="term" value="P:aromatic amino acid family biosynthetic process"/>
    <property type="evidence" value="ECO:0007669"/>
    <property type="project" value="UniProtKB-UniRule"/>
</dbReference>
<dbReference type="EMBL" id="SIHI01000012">
    <property type="protein sequence ID" value="TWT51595.1"/>
    <property type="molecule type" value="Genomic_DNA"/>
</dbReference>
<dbReference type="EC" id="5.4.99.5" evidence="1 3"/>
<evidence type="ECO:0000313" key="4">
    <source>
        <dbReference type="EMBL" id="TWT51595.1"/>
    </source>
</evidence>
<dbReference type="Pfam" id="PF07736">
    <property type="entry name" value="CM_1"/>
    <property type="match status" value="1"/>
</dbReference>
<comment type="catalytic activity">
    <reaction evidence="3">
        <text>chorismate = prephenate</text>
        <dbReference type="Rhea" id="RHEA:13897"/>
        <dbReference type="ChEBI" id="CHEBI:29748"/>
        <dbReference type="ChEBI" id="CHEBI:29934"/>
        <dbReference type="EC" id="5.4.99.5"/>
    </reaction>
</comment>
<feature type="binding site" evidence="2">
    <location>
        <position position="90"/>
    </location>
    <ligand>
        <name>prephenate</name>
        <dbReference type="ChEBI" id="CHEBI:29934"/>
    </ligand>
</feature>
<feature type="binding site" evidence="2">
    <location>
        <position position="7"/>
    </location>
    <ligand>
        <name>prephenate</name>
        <dbReference type="ChEBI" id="CHEBI:29934"/>
    </ligand>
</feature>
<dbReference type="NCBIfam" id="TIGR01796">
    <property type="entry name" value="CM_mono_aroH"/>
    <property type="match status" value="1"/>
</dbReference>
<dbReference type="AlphaFoldDB" id="A0A5C5WN38"/>
<gene>
    <name evidence="4" type="primary">aroH</name>
    <name evidence="4" type="ORF">KOR42_34830</name>
</gene>
<reference evidence="4 5" key="1">
    <citation type="submission" date="2019-02" db="EMBL/GenBank/DDBJ databases">
        <title>Deep-cultivation of Planctomycetes and their phenomic and genomic characterization uncovers novel biology.</title>
        <authorList>
            <person name="Wiegand S."/>
            <person name="Jogler M."/>
            <person name="Boedeker C."/>
            <person name="Pinto D."/>
            <person name="Vollmers J."/>
            <person name="Rivas-Marin E."/>
            <person name="Kohn T."/>
            <person name="Peeters S.H."/>
            <person name="Heuer A."/>
            <person name="Rast P."/>
            <person name="Oberbeckmann S."/>
            <person name="Bunk B."/>
            <person name="Jeske O."/>
            <person name="Meyerdierks A."/>
            <person name="Storesund J.E."/>
            <person name="Kallscheuer N."/>
            <person name="Luecker S."/>
            <person name="Lage O.M."/>
            <person name="Pohl T."/>
            <person name="Merkel B.J."/>
            <person name="Hornburger P."/>
            <person name="Mueller R.-W."/>
            <person name="Bruemmer F."/>
            <person name="Labrenz M."/>
            <person name="Spormann A.M."/>
            <person name="Op Den Camp H."/>
            <person name="Overmann J."/>
            <person name="Amann R."/>
            <person name="Jetten M.S.M."/>
            <person name="Mascher T."/>
            <person name="Medema M.H."/>
            <person name="Devos D.P."/>
            <person name="Kaster A.-K."/>
            <person name="Ovreas L."/>
            <person name="Rohde M."/>
            <person name="Galperin M.Y."/>
            <person name="Jogler C."/>
        </authorList>
    </citation>
    <scope>NUCLEOTIDE SEQUENCE [LARGE SCALE GENOMIC DNA]</scope>
    <source>
        <strain evidence="4 5">KOR42</strain>
    </source>
</reference>
<dbReference type="GO" id="GO:0004106">
    <property type="term" value="F:chorismate mutase activity"/>
    <property type="evidence" value="ECO:0007669"/>
    <property type="project" value="UniProtKB-UniRule"/>
</dbReference>
<evidence type="ECO:0000313" key="5">
    <source>
        <dbReference type="Proteomes" id="UP000317243"/>
    </source>
</evidence>
<name>A0A5C5WN38_9PLAN</name>
<dbReference type="GO" id="GO:0046417">
    <property type="term" value="P:chorismate metabolic process"/>
    <property type="evidence" value="ECO:0007669"/>
    <property type="project" value="TreeGrafter"/>
</dbReference>
<accession>A0A5C5WN38</accession>
<dbReference type="OrthoDB" id="9802232at2"/>
<evidence type="ECO:0000256" key="2">
    <source>
        <dbReference type="PIRSR" id="PIRSR005965-1"/>
    </source>
</evidence>
<dbReference type="SUPFAM" id="SSF55298">
    <property type="entry name" value="YjgF-like"/>
    <property type="match status" value="1"/>
</dbReference>
<dbReference type="CDD" id="cd02185">
    <property type="entry name" value="AroH"/>
    <property type="match status" value="1"/>
</dbReference>
<comment type="caution">
    <text evidence="4">The sequence shown here is derived from an EMBL/GenBank/DDBJ whole genome shotgun (WGS) entry which is preliminary data.</text>
</comment>
<dbReference type="Gene3D" id="3.30.1330.40">
    <property type="entry name" value="RutC-like"/>
    <property type="match status" value="1"/>
</dbReference>
<dbReference type="GO" id="GO:0008652">
    <property type="term" value="P:amino acid biosynthetic process"/>
    <property type="evidence" value="ECO:0007669"/>
    <property type="project" value="UniProtKB-UniRule"/>
</dbReference>
<organism evidence="4 5">
    <name type="scientific">Thalassoglobus neptunius</name>
    <dbReference type="NCBI Taxonomy" id="1938619"/>
    <lineage>
        <taxon>Bacteria</taxon>
        <taxon>Pseudomonadati</taxon>
        <taxon>Planctomycetota</taxon>
        <taxon>Planctomycetia</taxon>
        <taxon>Planctomycetales</taxon>
        <taxon>Planctomycetaceae</taxon>
        <taxon>Thalassoglobus</taxon>
    </lineage>
</organism>
<dbReference type="InterPro" id="IPR035959">
    <property type="entry name" value="RutC-like_sf"/>
</dbReference>
<evidence type="ECO:0000256" key="3">
    <source>
        <dbReference type="PROSITE-ProRule" id="PRU00514"/>
    </source>
</evidence>
<dbReference type="Proteomes" id="UP000317243">
    <property type="component" value="Unassembled WGS sequence"/>
</dbReference>
<dbReference type="PANTHER" id="PTHR21164:SF0">
    <property type="entry name" value="CHORISMATE MUTASE AROH"/>
    <property type="match status" value="1"/>
</dbReference>
<dbReference type="InterPro" id="IPR008243">
    <property type="entry name" value="Chorismate_mutase_AroH"/>
</dbReference>
<feature type="binding site" evidence="2">
    <location>
        <position position="108"/>
    </location>
    <ligand>
        <name>prephenate</name>
        <dbReference type="ChEBI" id="CHEBI:29934"/>
    </ligand>
</feature>
<keyword evidence="3 4" id="KW-0413">Isomerase</keyword>
<dbReference type="PANTHER" id="PTHR21164">
    <property type="entry name" value="CHORISMATE MUTASE"/>
    <property type="match status" value="1"/>
</dbReference>
<dbReference type="RefSeq" id="WP_146510933.1">
    <property type="nucleotide sequence ID" value="NZ_SIHI01000012.1"/>
</dbReference>
<keyword evidence="2 3" id="KW-0028">Amino-acid biosynthesis</keyword>
<protein>
    <recommendedName>
        <fullName evidence="1 3">chorismate mutase</fullName>
        <ecNumber evidence="1 3">5.4.99.5</ecNumber>
    </recommendedName>
</protein>
<evidence type="ECO:0000256" key="1">
    <source>
        <dbReference type="NCBIfam" id="TIGR01796"/>
    </source>
</evidence>
<keyword evidence="2 3" id="KW-0057">Aromatic amino acid biosynthesis</keyword>
<sequence>MPVRGVRGAITVETNSKEEILQATWELLEQVIARNDLQDFSEIVSAIFTTTSDLNAAFPAESAREIGMGAVPLLCASEINVDGALPRVIRILLHVNTEKKQSEMVHVYLREAMKLRKDISSAQ</sequence>
<dbReference type="PROSITE" id="PS51167">
    <property type="entry name" value="CHORISMATE_MUT_1"/>
    <property type="match status" value="1"/>
</dbReference>